<protein>
    <submittedName>
        <fullName evidence="1">Putative secreted protein</fullName>
    </submittedName>
</protein>
<name>A0A6B0ULH0_IXORI</name>
<sequence>MSPFRRKWNRTLPLVVVVVGCDCRGRGLRLLSLRDVPVVRPPQPCSVTGCPKEEKPVPLRCSAKNEDVQMASAAGFCGRANCEASRSRFGISFGKGDAVPFVPTCTRFGFLFMIKS</sequence>
<dbReference type="EMBL" id="GIFC01008497">
    <property type="protein sequence ID" value="MXU90580.1"/>
    <property type="molecule type" value="Transcribed_RNA"/>
</dbReference>
<organism evidence="1">
    <name type="scientific">Ixodes ricinus</name>
    <name type="common">Common tick</name>
    <name type="synonym">Acarus ricinus</name>
    <dbReference type="NCBI Taxonomy" id="34613"/>
    <lineage>
        <taxon>Eukaryota</taxon>
        <taxon>Metazoa</taxon>
        <taxon>Ecdysozoa</taxon>
        <taxon>Arthropoda</taxon>
        <taxon>Chelicerata</taxon>
        <taxon>Arachnida</taxon>
        <taxon>Acari</taxon>
        <taxon>Parasitiformes</taxon>
        <taxon>Ixodida</taxon>
        <taxon>Ixodoidea</taxon>
        <taxon>Ixodidae</taxon>
        <taxon>Ixodinae</taxon>
        <taxon>Ixodes</taxon>
    </lineage>
</organism>
<reference evidence="1" key="1">
    <citation type="submission" date="2019-12" db="EMBL/GenBank/DDBJ databases">
        <title>An insight into the sialome of adult female Ixodes ricinus ticks feeding for 6 days.</title>
        <authorList>
            <person name="Perner J."/>
            <person name="Ribeiro J.M.C."/>
        </authorList>
    </citation>
    <scope>NUCLEOTIDE SEQUENCE</scope>
    <source>
        <strain evidence="1">Semi-engorged</strain>
        <tissue evidence="1">Salivary glands</tissue>
    </source>
</reference>
<dbReference type="PROSITE" id="PS51257">
    <property type="entry name" value="PROKAR_LIPOPROTEIN"/>
    <property type="match status" value="1"/>
</dbReference>
<dbReference type="AlphaFoldDB" id="A0A6B0ULH0"/>
<proteinExistence type="predicted"/>
<evidence type="ECO:0000313" key="1">
    <source>
        <dbReference type="EMBL" id="MXU90580.1"/>
    </source>
</evidence>
<accession>A0A6B0ULH0</accession>